<evidence type="ECO:0000256" key="5">
    <source>
        <dbReference type="PROSITE-ProRule" id="PRU01363"/>
    </source>
</evidence>
<dbReference type="GO" id="GO:0016491">
    <property type="term" value="F:oxidoreductase activity"/>
    <property type="evidence" value="ECO:0007669"/>
    <property type="project" value="InterPro"/>
</dbReference>
<proteinExistence type="predicted"/>
<dbReference type="Pfam" id="PF00698">
    <property type="entry name" value="Acyl_transf_1"/>
    <property type="match status" value="1"/>
</dbReference>
<feature type="region of interest" description="N-terminal hotdog fold" evidence="5">
    <location>
        <begin position="871"/>
        <end position="996"/>
    </location>
</feature>
<dbReference type="SUPFAM" id="SSF51735">
    <property type="entry name" value="NAD(P)-binding Rossmann-fold domains"/>
    <property type="match status" value="1"/>
</dbReference>
<evidence type="ECO:0000259" key="7">
    <source>
        <dbReference type="PROSITE" id="PS52019"/>
    </source>
</evidence>
<dbReference type="PROSITE" id="PS52019">
    <property type="entry name" value="PKS_MFAS_DH"/>
    <property type="match status" value="1"/>
</dbReference>
<dbReference type="Pfam" id="PF21149">
    <property type="entry name" value="FAS_pseudo-KR"/>
    <property type="match status" value="1"/>
</dbReference>
<dbReference type="Pfam" id="PF00109">
    <property type="entry name" value="ketoacyl-synt"/>
    <property type="match status" value="1"/>
</dbReference>
<keyword evidence="3" id="KW-0808">Transferase</keyword>
<keyword evidence="1" id="KW-0596">Phosphopantetheine</keyword>
<evidence type="ECO:0000259" key="6">
    <source>
        <dbReference type="PROSITE" id="PS52004"/>
    </source>
</evidence>
<evidence type="ECO:0000256" key="3">
    <source>
        <dbReference type="ARBA" id="ARBA00022679"/>
    </source>
</evidence>
<accession>A0A1B0AA78</accession>
<dbReference type="InterPro" id="IPR020843">
    <property type="entry name" value="ER"/>
</dbReference>
<feature type="region of interest" description="C-terminal hotdog fold" evidence="5">
    <location>
        <begin position="1008"/>
        <end position="1134"/>
    </location>
</feature>
<dbReference type="SMART" id="SM00827">
    <property type="entry name" value="PKS_AT"/>
    <property type="match status" value="1"/>
</dbReference>
<dbReference type="InterPro" id="IPR049552">
    <property type="entry name" value="PKS_DH_N"/>
</dbReference>
<feature type="domain" description="Ketosynthase family 3 (KS3)" evidence="6">
    <location>
        <begin position="28"/>
        <end position="433"/>
    </location>
</feature>
<dbReference type="InterPro" id="IPR016036">
    <property type="entry name" value="Malonyl_transacylase_ACP-bd"/>
</dbReference>
<dbReference type="InterPro" id="IPR016039">
    <property type="entry name" value="Thiolase-like"/>
</dbReference>
<dbReference type="InterPro" id="IPR018201">
    <property type="entry name" value="Ketoacyl_synth_AS"/>
</dbReference>
<protein>
    <submittedName>
        <fullName evidence="8">Uncharacterized protein</fullName>
    </submittedName>
</protein>
<dbReference type="PROSITE" id="PS52004">
    <property type="entry name" value="KS3_2"/>
    <property type="match status" value="1"/>
</dbReference>
<dbReference type="Gene3D" id="3.10.129.110">
    <property type="entry name" value="Polyketide synthase dehydratase"/>
    <property type="match status" value="1"/>
</dbReference>
<dbReference type="GO" id="GO:0004315">
    <property type="term" value="F:3-oxoacyl-[acyl-carrier-protein] synthase activity"/>
    <property type="evidence" value="ECO:0007669"/>
    <property type="project" value="InterPro"/>
</dbReference>
<dbReference type="InterPro" id="IPR014043">
    <property type="entry name" value="Acyl_transferase_dom"/>
</dbReference>
<reference evidence="9" key="1">
    <citation type="submission" date="2014-03" db="EMBL/GenBank/DDBJ databases">
        <authorList>
            <person name="Aksoy S."/>
            <person name="Warren W."/>
            <person name="Wilson R.K."/>
        </authorList>
    </citation>
    <scope>NUCLEOTIDE SEQUENCE [LARGE SCALE GENOMIC DNA]</scope>
    <source>
        <strain evidence="9">IAEA</strain>
    </source>
</reference>
<dbReference type="EnsemblMetazoa" id="GPAI039170-RA">
    <property type="protein sequence ID" value="GPAI039170-PA"/>
    <property type="gene ID" value="GPAI039170"/>
</dbReference>
<dbReference type="InterPro" id="IPR014030">
    <property type="entry name" value="Ketoacyl_synth_N"/>
</dbReference>
<dbReference type="SUPFAM" id="SSF52151">
    <property type="entry name" value="FabD/lysophospholipase-like"/>
    <property type="match status" value="1"/>
</dbReference>
<dbReference type="InterPro" id="IPR036291">
    <property type="entry name" value="NAD(P)-bd_dom_sf"/>
</dbReference>
<dbReference type="GO" id="GO:0006633">
    <property type="term" value="P:fatty acid biosynthetic process"/>
    <property type="evidence" value="ECO:0007669"/>
    <property type="project" value="UniProtKB-UniPathway"/>
</dbReference>
<dbReference type="Pfam" id="PF21089">
    <property type="entry name" value="PKS_DH_N"/>
    <property type="match status" value="1"/>
</dbReference>
<dbReference type="InterPro" id="IPR049900">
    <property type="entry name" value="PKS_mFAS_DH"/>
</dbReference>
<reference evidence="8" key="2">
    <citation type="submission" date="2020-05" db="UniProtKB">
        <authorList>
            <consortium name="EnsemblMetazoa"/>
        </authorList>
    </citation>
    <scope>IDENTIFICATION</scope>
    <source>
        <strain evidence="8">IAEA</strain>
    </source>
</reference>
<dbReference type="Proteomes" id="UP000092445">
    <property type="component" value="Unassembled WGS sequence"/>
</dbReference>
<dbReference type="Gene3D" id="3.30.70.3290">
    <property type="match status" value="1"/>
</dbReference>
<dbReference type="STRING" id="7398.A0A1B0AA78"/>
<evidence type="ECO:0000256" key="1">
    <source>
        <dbReference type="ARBA" id="ARBA00022450"/>
    </source>
</evidence>
<dbReference type="Gene3D" id="3.40.366.10">
    <property type="entry name" value="Malonyl-Coenzyme A Acyl Carrier Protein, domain 2"/>
    <property type="match status" value="1"/>
</dbReference>
<name>A0A1B0AA78_GLOPL</name>
<dbReference type="InterPro" id="IPR032821">
    <property type="entry name" value="PKS_assoc"/>
</dbReference>
<evidence type="ECO:0000256" key="4">
    <source>
        <dbReference type="ARBA" id="ARBA00023268"/>
    </source>
</evidence>
<dbReference type="PANTHER" id="PTHR43775">
    <property type="entry name" value="FATTY ACID SYNTHASE"/>
    <property type="match status" value="1"/>
</dbReference>
<dbReference type="InterPro" id="IPR042104">
    <property type="entry name" value="PKS_dehydratase_sf"/>
</dbReference>
<dbReference type="CDD" id="cd00833">
    <property type="entry name" value="PKS"/>
    <property type="match status" value="1"/>
</dbReference>
<keyword evidence="9" id="KW-1185">Reference proteome</keyword>
<evidence type="ECO:0000313" key="8">
    <source>
        <dbReference type="EnsemblMetazoa" id="GPAI039170-PA"/>
    </source>
</evidence>
<dbReference type="GO" id="GO:0004312">
    <property type="term" value="F:fatty acid synthase activity"/>
    <property type="evidence" value="ECO:0007669"/>
    <property type="project" value="TreeGrafter"/>
</dbReference>
<dbReference type="Pfam" id="PF02801">
    <property type="entry name" value="Ketoacyl-synt_C"/>
    <property type="match status" value="1"/>
</dbReference>
<sequence>MPGFKNNANSIAKNKSSKFSRMHPDTDSDDIVISGMAGKFPNCHNVAEYEYKLYNKIDMVDDDERRWRHFHPELPKRLGKIFDIEKFDATFFGVHFKQSHAMDPQIRLLVEVAYETIIDAGVNPKSLRGTRTGVYIGCCLSESEKAWLYEKDTSSGFGITGCNRAMAANRISYSLGLEGPSFVVDTACSSSMYAFDNAFSAFCNGEIDAAIIGGANLCLHPFVTLQFARLGVLAPDGYCRPFDKNASGYTRSEAISCLFLQRKRDAKRVYATVVYSKTNCDGHKAEGITYPSGKLQEQLLREFYQEIDVLPENLGFMEAHSTGTKVGDPEECRAIDNVLCSQRSTPLLVGSVKSNVGHAEPTSGICSLIKACFAFETGKIAPNINFTEIKSEISALAEGRLIVVKDITNLEKPYIGVSSFGFGGANAHGLLKGFDKTKINHGVPDDDLPRLITWAGRTEESVNVILDSIQGKPLDAEFVSLLHNIQNEDVTGLVFRGYGIFAKDGNTSAKCLARDVHHYSGIKRPIVWVFSGMGSQWTEMGSSLMAIPKFRESIERCQKVLESKGLNLIEILTSTDATIFDNILHSFVGIAAVQIGLVDLLRSLNIQPDYIIGHSVGELGCGYADDAFTPEQMILAAYYRGKVSLEVEKIKGSMAAVGMGYKKIVNMLPDKIEVACHNSAESCTISGPAEDVEKFVNELKSRGIFAKEVPCSNIAYHSRYIAHMGPQLLKYLKKIIPNPKPRSSKWLSSSVPESDWHQEGRNLCSAEYHTNNLLNSVLFEETFALLPNNALTIEIAPHGLLQAILKRSMVNGVHISLTQRSNKTNDVFFLSAIGKLFANGVVFPTANLYPKIEFPVSRGTAGISSLIRWDHSEDWFVIKYENMKTKSKGERSYTVNLDSDEEFLSGHVIDGKVLIPAICYLRYVWETFSLMYHGPSYMEVPVEFEEVKFLRATSISPNDSVELNVMIHYGTGNFEITESGALVVTGRITEIERPSPPEVYEFIEESVFPTLCQKDFYKELRLRGYHYSGRFRPVKEARGDGLCGKVAWNNNWVTFIDAMLQIQILGTDSRTLLLPTSMRKLRICGLHHVNMVTKMDPENQVFDVYMDRKHNRIVSGGIEIVGLHASPVQRRKSPGIPILERYQFVSHFPAPTLSIQDAVRICVQLALENSTVLNIKTVEVDTAGQFPIIQNFVEAIEDLPLVTGDYVFLSNQALEDIPKMVHVEDGKLLTQKNCHFIIISTLSGRLNELALTQAPKSLVERGYLVVRINNSSGKINLKIPNYFKMIAELPVENTAEVIVLLQYVGSKTPSVEPIVVEVSNCDKQLTWITQLQKYINNKTPTIVYAYNEKLNGLIGLVNCLRKEPDGHLITCFLINDKSAPAFNINEPFYATQYALGLAVNVYQNGKWGSYRHLLLSLEDRIAPRKDHVYGNALQRGDLSSLRWIEGPFNPKICDIKIAYSSLNFRDIMLATGRLAVELFGDSRLDQNCVLGLEYSGIHTKTGRRIMSMVAKGGVGSYVEKASRLLWDVPENWSLKDAATVPVVYVTVYYAFFMVSDIRKGKSILIHAGTGGIGLAAIRVALAYNLEVFTTCSTAQKKQFLLDTFPQLKESHIGNSRDTSFERMIIRETNGKGVDFVLNSLSEDKLLASVRCLGFRGNFLEIGKFDMANDTKLGMSCFLKEIKFNAVLADRLLTAPEEEIAHLKSLLDNDIANGIIQPLPATVFQAHEIEQ</sequence>
<dbReference type="InterPro" id="IPR049391">
    <property type="entry name" value="FAS_pseudo-KR"/>
</dbReference>
<feature type="active site" description="Proton donor; for dehydratase activity" evidence="5">
    <location>
        <position position="1057"/>
    </location>
</feature>
<dbReference type="Pfam" id="PF00107">
    <property type="entry name" value="ADH_zinc_N"/>
    <property type="match status" value="1"/>
</dbReference>
<dbReference type="InterPro" id="IPR014031">
    <property type="entry name" value="Ketoacyl_synth_C"/>
</dbReference>
<dbReference type="Gene3D" id="3.90.180.10">
    <property type="entry name" value="Medium-chain alcohol dehydrogenases, catalytic domain"/>
    <property type="match status" value="1"/>
</dbReference>
<evidence type="ECO:0000313" key="9">
    <source>
        <dbReference type="Proteomes" id="UP000092445"/>
    </source>
</evidence>
<feature type="domain" description="PKS/mFAS DH" evidence="7">
    <location>
        <begin position="871"/>
        <end position="1134"/>
    </location>
</feature>
<dbReference type="UniPathway" id="UPA00094"/>
<dbReference type="Pfam" id="PF16197">
    <property type="entry name" value="KAsynt_C_assoc"/>
    <property type="match status" value="1"/>
</dbReference>
<dbReference type="SUPFAM" id="SSF55048">
    <property type="entry name" value="Probable ACP-binding domain of malonyl-CoA ACP transacylase"/>
    <property type="match status" value="1"/>
</dbReference>
<dbReference type="Gene3D" id="3.40.47.10">
    <property type="match status" value="1"/>
</dbReference>
<dbReference type="CDD" id="cd05195">
    <property type="entry name" value="enoyl_red"/>
    <property type="match status" value="1"/>
</dbReference>
<dbReference type="SMART" id="SM00825">
    <property type="entry name" value="PKS_KS"/>
    <property type="match status" value="1"/>
</dbReference>
<dbReference type="PROSITE" id="PS00606">
    <property type="entry name" value="KS3_1"/>
    <property type="match status" value="1"/>
</dbReference>
<dbReference type="VEuPathDB" id="VectorBase:GPAI039170"/>
<dbReference type="SMART" id="SM00829">
    <property type="entry name" value="PKS_ER"/>
    <property type="match status" value="1"/>
</dbReference>
<organism evidence="8 9">
    <name type="scientific">Glossina pallidipes</name>
    <name type="common">Tsetse fly</name>
    <dbReference type="NCBI Taxonomy" id="7398"/>
    <lineage>
        <taxon>Eukaryota</taxon>
        <taxon>Metazoa</taxon>
        <taxon>Ecdysozoa</taxon>
        <taxon>Arthropoda</taxon>
        <taxon>Hexapoda</taxon>
        <taxon>Insecta</taxon>
        <taxon>Pterygota</taxon>
        <taxon>Neoptera</taxon>
        <taxon>Endopterygota</taxon>
        <taxon>Diptera</taxon>
        <taxon>Brachycera</taxon>
        <taxon>Muscomorpha</taxon>
        <taxon>Hippoboscoidea</taxon>
        <taxon>Glossinidae</taxon>
        <taxon>Glossina</taxon>
    </lineage>
</organism>
<dbReference type="InterPro" id="IPR050091">
    <property type="entry name" value="PKS_NRPS_Biosynth_Enz"/>
</dbReference>
<keyword evidence="4" id="KW-0511">Multifunctional enzyme</keyword>
<dbReference type="InterPro" id="IPR016035">
    <property type="entry name" value="Acyl_Trfase/lysoPLipase"/>
</dbReference>
<evidence type="ECO:0000256" key="2">
    <source>
        <dbReference type="ARBA" id="ARBA00022553"/>
    </source>
</evidence>
<dbReference type="Gene3D" id="3.40.50.720">
    <property type="entry name" value="NAD(P)-binding Rossmann-like Domain"/>
    <property type="match status" value="1"/>
</dbReference>
<dbReference type="SUPFAM" id="SSF50129">
    <property type="entry name" value="GroES-like"/>
    <property type="match status" value="1"/>
</dbReference>
<dbReference type="InterPro" id="IPR001227">
    <property type="entry name" value="Ac_transferase_dom_sf"/>
</dbReference>
<dbReference type="InterPro" id="IPR011032">
    <property type="entry name" value="GroES-like_sf"/>
</dbReference>
<dbReference type="PANTHER" id="PTHR43775:SF23">
    <property type="entry name" value="FATTY ACID SYNTHASE 3"/>
    <property type="match status" value="1"/>
</dbReference>
<dbReference type="SUPFAM" id="SSF53901">
    <property type="entry name" value="Thiolase-like"/>
    <property type="match status" value="1"/>
</dbReference>
<keyword evidence="2" id="KW-0597">Phosphoprotein</keyword>
<dbReference type="InterPro" id="IPR020841">
    <property type="entry name" value="PKS_Beta-ketoAc_synthase_dom"/>
</dbReference>
<dbReference type="InterPro" id="IPR013149">
    <property type="entry name" value="ADH-like_C"/>
</dbReference>
<feature type="active site" description="Proton acceptor; for dehydratase activity" evidence="5">
    <location>
        <position position="907"/>
    </location>
</feature>